<gene>
    <name evidence="1" type="ORF">Tci_658934</name>
</gene>
<protein>
    <submittedName>
        <fullName evidence="1">Pectin lyase-like superfamily protein</fullName>
    </submittedName>
</protein>
<accession>A0A699KG69</accession>
<dbReference type="EMBL" id="BKCJ010504048">
    <property type="protein sequence ID" value="GFA86962.1"/>
    <property type="molecule type" value="Genomic_DNA"/>
</dbReference>
<organism evidence="1">
    <name type="scientific">Tanacetum cinerariifolium</name>
    <name type="common">Dalmatian daisy</name>
    <name type="synonym">Chrysanthemum cinerariifolium</name>
    <dbReference type="NCBI Taxonomy" id="118510"/>
    <lineage>
        <taxon>Eukaryota</taxon>
        <taxon>Viridiplantae</taxon>
        <taxon>Streptophyta</taxon>
        <taxon>Embryophyta</taxon>
        <taxon>Tracheophyta</taxon>
        <taxon>Spermatophyta</taxon>
        <taxon>Magnoliopsida</taxon>
        <taxon>eudicotyledons</taxon>
        <taxon>Gunneridae</taxon>
        <taxon>Pentapetalae</taxon>
        <taxon>asterids</taxon>
        <taxon>campanulids</taxon>
        <taxon>Asterales</taxon>
        <taxon>Asteraceae</taxon>
        <taxon>Asteroideae</taxon>
        <taxon>Anthemideae</taxon>
        <taxon>Anthemidinae</taxon>
        <taxon>Tanacetum</taxon>
    </lineage>
</organism>
<name>A0A699KG69_TANCI</name>
<reference evidence="1" key="1">
    <citation type="journal article" date="2019" name="Sci. Rep.">
        <title>Draft genome of Tanacetum cinerariifolium, the natural source of mosquito coil.</title>
        <authorList>
            <person name="Yamashiro T."/>
            <person name="Shiraishi A."/>
            <person name="Satake H."/>
            <person name="Nakayama K."/>
        </authorList>
    </citation>
    <scope>NUCLEOTIDE SEQUENCE</scope>
</reference>
<comment type="caution">
    <text evidence="1">The sequence shown here is derived from an EMBL/GenBank/DDBJ whole genome shotgun (WGS) entry which is preliminary data.</text>
</comment>
<dbReference type="GO" id="GO:0016829">
    <property type="term" value="F:lyase activity"/>
    <property type="evidence" value="ECO:0007669"/>
    <property type="project" value="UniProtKB-KW"/>
</dbReference>
<keyword evidence="1" id="KW-0456">Lyase</keyword>
<dbReference type="AlphaFoldDB" id="A0A699KG69"/>
<evidence type="ECO:0000313" key="1">
    <source>
        <dbReference type="EMBL" id="GFA86962.1"/>
    </source>
</evidence>
<sequence length="120" mass="13154">MGVGIADKGHTIAISTDKGKTFAETSVEATIEPKATKKGSKRKAAAATEEIPLRISYKKRRRSERIFNQKIKKYAFGPTGKGSTPDKAFSLNYPWNCFKFNLSKNIACGLSFVGCSEQCV</sequence>
<proteinExistence type="predicted"/>